<feature type="compositionally biased region" description="Acidic residues" evidence="5">
    <location>
        <begin position="113"/>
        <end position="129"/>
    </location>
</feature>
<proteinExistence type="inferred from homology"/>
<dbReference type="GO" id="GO:0003723">
    <property type="term" value="F:RNA binding"/>
    <property type="evidence" value="ECO:0007669"/>
    <property type="project" value="TreeGrafter"/>
</dbReference>
<feature type="region of interest" description="Disordered" evidence="5">
    <location>
        <begin position="55"/>
        <end position="75"/>
    </location>
</feature>
<feature type="region of interest" description="Disordered" evidence="5">
    <location>
        <begin position="112"/>
        <end position="168"/>
    </location>
</feature>
<evidence type="ECO:0000256" key="2">
    <source>
        <dbReference type="ARBA" id="ARBA00009087"/>
    </source>
</evidence>
<comment type="caution">
    <text evidence="8">The sequence shown here is derived from an EMBL/GenBank/DDBJ whole genome shotgun (WGS) entry which is preliminary data.</text>
</comment>
<dbReference type="PANTHER" id="PTHR12202">
    <property type="entry name" value="ESF1 HOMOLOG"/>
    <property type="match status" value="1"/>
</dbReference>
<feature type="region of interest" description="Disordered" evidence="5">
    <location>
        <begin position="469"/>
        <end position="529"/>
    </location>
</feature>
<dbReference type="InterPro" id="IPR039754">
    <property type="entry name" value="Esf1"/>
</dbReference>
<accession>A0AAV0B3Q9</accession>
<gene>
    <name evidence="8" type="ORF">PPACK8108_LOCUS13862</name>
</gene>
<feature type="region of interest" description="Disordered" evidence="5">
    <location>
        <begin position="233"/>
        <end position="284"/>
    </location>
</feature>
<feature type="compositionally biased region" description="Acidic residues" evidence="5">
    <location>
        <begin position="145"/>
        <end position="163"/>
    </location>
</feature>
<dbReference type="Proteomes" id="UP001153365">
    <property type="component" value="Unassembled WGS sequence"/>
</dbReference>
<dbReference type="GO" id="GO:0005730">
    <property type="term" value="C:nucleolus"/>
    <property type="evidence" value="ECO:0007669"/>
    <property type="project" value="UniProtKB-SubCell"/>
</dbReference>
<evidence type="ECO:0000256" key="4">
    <source>
        <dbReference type="ARBA" id="ARBA00023242"/>
    </source>
</evidence>
<keyword evidence="3" id="KW-0175">Coiled coil</keyword>
<feature type="region of interest" description="Disordered" evidence="5">
    <location>
        <begin position="405"/>
        <end position="430"/>
    </location>
</feature>
<reference evidence="8" key="1">
    <citation type="submission" date="2022-06" db="EMBL/GenBank/DDBJ databases">
        <authorList>
            <consortium name="SYNGENTA / RWTH Aachen University"/>
        </authorList>
    </citation>
    <scope>NUCLEOTIDE SEQUENCE</scope>
</reference>
<evidence type="ECO:0000256" key="1">
    <source>
        <dbReference type="ARBA" id="ARBA00004604"/>
    </source>
</evidence>
<name>A0AAV0B3Q9_PHAPC</name>
<evidence type="ECO:0008006" key="10">
    <source>
        <dbReference type="Google" id="ProtNLM"/>
    </source>
</evidence>
<dbReference type="PANTHER" id="PTHR12202:SF0">
    <property type="entry name" value="ESF1 HOMOLOG"/>
    <property type="match status" value="1"/>
</dbReference>
<evidence type="ECO:0000259" key="6">
    <source>
        <dbReference type="Pfam" id="PF08159"/>
    </source>
</evidence>
<protein>
    <recommendedName>
        <fullName evidence="10">NUC153 domain-containing protein</fullName>
    </recommendedName>
</protein>
<evidence type="ECO:0000256" key="3">
    <source>
        <dbReference type="ARBA" id="ARBA00023054"/>
    </source>
</evidence>
<dbReference type="AlphaFoldDB" id="A0AAV0B3Q9"/>
<dbReference type="InterPro" id="IPR012580">
    <property type="entry name" value="NUC153"/>
</dbReference>
<evidence type="ECO:0000313" key="9">
    <source>
        <dbReference type="Proteomes" id="UP001153365"/>
    </source>
</evidence>
<feature type="domain" description="NUC153" evidence="6">
    <location>
        <begin position="593"/>
        <end position="621"/>
    </location>
</feature>
<comment type="subcellular location">
    <subcellularLocation>
        <location evidence="1">Nucleus</location>
        <location evidence="1">Nucleolus</location>
    </subcellularLocation>
</comment>
<feature type="compositionally biased region" description="Acidic residues" evidence="5">
    <location>
        <begin position="270"/>
        <end position="284"/>
    </location>
</feature>
<keyword evidence="4" id="KW-0539">Nucleus</keyword>
<organism evidence="8 9">
    <name type="scientific">Phakopsora pachyrhizi</name>
    <name type="common">Asian soybean rust disease fungus</name>
    <dbReference type="NCBI Taxonomy" id="170000"/>
    <lineage>
        <taxon>Eukaryota</taxon>
        <taxon>Fungi</taxon>
        <taxon>Dikarya</taxon>
        <taxon>Basidiomycota</taxon>
        <taxon>Pucciniomycotina</taxon>
        <taxon>Pucciniomycetes</taxon>
        <taxon>Pucciniales</taxon>
        <taxon>Phakopsoraceae</taxon>
        <taxon>Phakopsora</taxon>
    </lineage>
</organism>
<evidence type="ECO:0000313" key="8">
    <source>
        <dbReference type="EMBL" id="CAH7681276.1"/>
    </source>
</evidence>
<feature type="compositionally biased region" description="Polar residues" evidence="5">
    <location>
        <begin position="252"/>
        <end position="267"/>
    </location>
</feature>
<dbReference type="Pfam" id="PF08159">
    <property type="entry name" value="NUC153"/>
    <property type="match status" value="1"/>
</dbReference>
<feature type="region of interest" description="Disordered" evidence="5">
    <location>
        <begin position="607"/>
        <end position="654"/>
    </location>
</feature>
<feature type="compositionally biased region" description="Acidic residues" evidence="5">
    <location>
        <begin position="91"/>
        <end position="101"/>
    </location>
</feature>
<feature type="compositionally biased region" description="Low complexity" evidence="5">
    <location>
        <begin position="494"/>
        <end position="506"/>
    </location>
</feature>
<evidence type="ECO:0000256" key="5">
    <source>
        <dbReference type="SAM" id="MobiDB-lite"/>
    </source>
</evidence>
<feature type="domain" description="ESF1 RRM" evidence="7">
    <location>
        <begin position="172"/>
        <end position="352"/>
    </location>
</feature>
<dbReference type="Pfam" id="PF25121">
    <property type="entry name" value="RRM_ESF1"/>
    <property type="match status" value="1"/>
</dbReference>
<feature type="compositionally biased region" description="Basic and acidic residues" evidence="5">
    <location>
        <begin position="233"/>
        <end position="251"/>
    </location>
</feature>
<sequence length="680" mass="78254">MAKDTMDEINDPRFRSVYTDPRFLRQPKNRFKSLSTASLDQRFFKTVDSKIKKVKRGGETSVAKKRNEETKSYKRPARFIDYARGEVLLESSDEDEEDGDKDVEQRIKKIEFDSTDFETSSDDEDEDVELGPSSSRNKVQKSEIIDEIDLDEDNDDEFDDQSDQESNRIHPTKRIAIVNLDWDNVKPIDIYKVFTSLVSQTGSSTVQSSSKQSITKGQILKVSFYKSQFGKERMKKEDIEGPPREIFKKPDTQSTASRSYRTLNNPDSDLGSDQDDLIEEDEGGDFDEEALRRYQLERLRYFYAIVELDSVDASSHVFNEIDGTEFERTANVFDLSYVPDDMTFDPDDLHDECVEDAIDYKPVDFSTDALRHSKVKLTWDAEDPHRAKITRLNTQKMTREELDQINFSSLVAPPSSEEEQEKEEVRPSLDRERLRKLLGLEDQRKSSEKQASAPDLDIVFTPAFSTAKATVASSSKTRNKSPEIADPLNTRVATSSSNSVINNTSNMKKRQASSSINSDEVDSSENPSNEKELDLLFDEDKEDNHQHFDLNQIIKIEKLKNKPKALKRLKKKDERIKDLAENSKDGFNIDADDHRFSKVFDDHEFAIDPSNPQYKPTSNMEKLLETSRKRSKKGTNQKETIKKIDDGPQNDPDQERLRINQLMDSLKKKCKPVDQLRRSK</sequence>
<dbReference type="InterPro" id="IPR056750">
    <property type="entry name" value="RRM_ESF1"/>
</dbReference>
<feature type="region of interest" description="Disordered" evidence="5">
    <location>
        <begin position="88"/>
        <end position="107"/>
    </location>
</feature>
<dbReference type="GO" id="GO:0006364">
    <property type="term" value="P:rRNA processing"/>
    <property type="evidence" value="ECO:0007669"/>
    <property type="project" value="InterPro"/>
</dbReference>
<keyword evidence="9" id="KW-1185">Reference proteome</keyword>
<evidence type="ECO:0000259" key="7">
    <source>
        <dbReference type="Pfam" id="PF25121"/>
    </source>
</evidence>
<dbReference type="EMBL" id="CALTRL010003499">
    <property type="protein sequence ID" value="CAH7681276.1"/>
    <property type="molecule type" value="Genomic_DNA"/>
</dbReference>
<feature type="compositionally biased region" description="Polar residues" evidence="5">
    <location>
        <begin position="610"/>
        <end position="620"/>
    </location>
</feature>
<comment type="similarity">
    <text evidence="2">Belongs to the ESF1 family.</text>
</comment>